<dbReference type="Pfam" id="PF01457">
    <property type="entry name" value="Peptidase_M8"/>
    <property type="match status" value="1"/>
</dbReference>
<feature type="compositionally biased region" description="Low complexity" evidence="9">
    <location>
        <begin position="101"/>
        <end position="114"/>
    </location>
</feature>
<comment type="cofactor">
    <cofactor evidence="8">
        <name>Zn(2+)</name>
        <dbReference type="ChEBI" id="CHEBI:29105"/>
    </cofactor>
    <text evidence="8">Binds 1 zinc ion per subunit.</text>
</comment>
<reference evidence="10" key="1">
    <citation type="submission" date="2020-01" db="EMBL/GenBank/DDBJ databases">
        <title>Development of genomics and gene disruption for Polysphondylium violaceum indicates a role for the polyketide synthase stlB in stalk morphogenesis.</title>
        <authorList>
            <person name="Narita B."/>
            <person name="Kawabe Y."/>
            <person name="Kin K."/>
            <person name="Saito T."/>
            <person name="Gibbs R."/>
            <person name="Kuspa A."/>
            <person name="Muzny D."/>
            <person name="Queller D."/>
            <person name="Richards S."/>
            <person name="Strassman J."/>
            <person name="Sucgang R."/>
            <person name="Worley K."/>
            <person name="Schaap P."/>
        </authorList>
    </citation>
    <scope>NUCLEOTIDE SEQUENCE</scope>
    <source>
        <strain evidence="10">QSvi11</strain>
    </source>
</reference>
<organism evidence="10 11">
    <name type="scientific">Polysphondylium violaceum</name>
    <dbReference type="NCBI Taxonomy" id="133409"/>
    <lineage>
        <taxon>Eukaryota</taxon>
        <taxon>Amoebozoa</taxon>
        <taxon>Evosea</taxon>
        <taxon>Eumycetozoa</taxon>
        <taxon>Dictyostelia</taxon>
        <taxon>Dictyosteliales</taxon>
        <taxon>Dictyosteliaceae</taxon>
        <taxon>Polysphondylium</taxon>
    </lineage>
</organism>
<comment type="caution">
    <text evidence="10">The sequence shown here is derived from an EMBL/GenBank/DDBJ whole genome shotgun (WGS) entry which is preliminary data.</text>
</comment>
<dbReference type="GO" id="GO:0005737">
    <property type="term" value="C:cytoplasm"/>
    <property type="evidence" value="ECO:0007669"/>
    <property type="project" value="TreeGrafter"/>
</dbReference>
<evidence type="ECO:0000256" key="3">
    <source>
        <dbReference type="ARBA" id="ARBA00022723"/>
    </source>
</evidence>
<evidence type="ECO:0008006" key="12">
    <source>
        <dbReference type="Google" id="ProtNLM"/>
    </source>
</evidence>
<sequence>MVMMIIFKKSTSFFILVLAILSYSYVVRSHSQLNQYIENIIDSNYEQLVNHADMVRNSQEYSDIYSSGDIMPGSLTEEGHLPSYECQHDNRKLKFKSTTKNSDSNSNSNINNNSQFLQKSNNDQLGQLDYNELKQQVDETKIDSIRVGFDTSAIYNKTDKYACYSVGQTISIDDGTVPCDNITDSCVYTCDANDILNDQLAGLIQNAIIKTISNVLSSLISVERVQGPLKLRPVYVNNECDYKYYIPDKYITTGIENTDLLLFITARPSAKKSTIAYALACSFPIYDLDAKFFGRPTAATINFNPRYFQAMILNPNPFLFREYIRVGLHEATHALGFSQLFYDSFVDSNGKRFESPIKVVQMTGTTPNGQSYSVSKKAISTPSIVQFVREHYNCQSISHQFVEDYGQTGTAMSHWEKRTVGEEYMLGYVQPVFPITNLTLSLLKDTGWYYPNTSYAEPLMWGKKLGCDWFDSCTPKSWNYTGYFCGASPNGKSCTPTRVGKGVCKVYSYVKDLNPEDQHFTNPKYGGYDSVANYCPFSDVMPNGADNTMFCVDEGNQKFADSSIGENYGQESRCFEFKTPSSSVSQACWTYRCSSERKLQVKLKTGWATCNYDNEVVTIDGISLICPAKFYPCDFTSIPLDFVEIDVTPTPSSNANSNILVDNWIRNLSFVLLSSFILFTKFII</sequence>
<keyword evidence="4" id="KW-0378">Hydrolase</keyword>
<dbReference type="Proteomes" id="UP000695562">
    <property type="component" value="Unassembled WGS sequence"/>
</dbReference>
<keyword evidence="6 8" id="KW-0482">Metalloprotease</keyword>
<dbReference type="Gene3D" id="3.10.170.20">
    <property type="match status" value="1"/>
</dbReference>
<dbReference type="EMBL" id="AJWJ01000030">
    <property type="protein sequence ID" value="KAF2077395.1"/>
    <property type="molecule type" value="Genomic_DNA"/>
</dbReference>
<dbReference type="GO" id="GO:0004222">
    <property type="term" value="F:metalloendopeptidase activity"/>
    <property type="evidence" value="ECO:0007669"/>
    <property type="project" value="InterPro"/>
</dbReference>
<evidence type="ECO:0000256" key="4">
    <source>
        <dbReference type="ARBA" id="ARBA00022801"/>
    </source>
</evidence>
<feature type="binding site" evidence="8">
    <location>
        <position position="414"/>
    </location>
    <ligand>
        <name>Zn(2+)</name>
        <dbReference type="ChEBI" id="CHEBI:29105"/>
        <note>catalytic</note>
    </ligand>
</feature>
<accession>A0A8J4Q294</accession>
<feature type="binding site" evidence="8">
    <location>
        <position position="333"/>
    </location>
    <ligand>
        <name>Zn(2+)</name>
        <dbReference type="ChEBI" id="CHEBI:29105"/>
        <note>catalytic</note>
    </ligand>
</feature>
<evidence type="ECO:0000256" key="5">
    <source>
        <dbReference type="ARBA" id="ARBA00022833"/>
    </source>
</evidence>
<evidence type="ECO:0000256" key="9">
    <source>
        <dbReference type="SAM" id="MobiDB-lite"/>
    </source>
</evidence>
<protein>
    <recommendedName>
        <fullName evidence="12">Peptidase M8</fullName>
    </recommendedName>
</protein>
<evidence type="ECO:0000256" key="6">
    <source>
        <dbReference type="ARBA" id="ARBA00023049"/>
    </source>
</evidence>
<dbReference type="PANTHER" id="PTHR10942">
    <property type="entry name" value="LEISHMANOLYSIN-LIKE PEPTIDASE"/>
    <property type="match status" value="1"/>
</dbReference>
<dbReference type="SUPFAM" id="SSF55486">
    <property type="entry name" value="Metalloproteases ('zincins'), catalytic domain"/>
    <property type="match status" value="1"/>
</dbReference>
<feature type="region of interest" description="Disordered" evidence="9">
    <location>
        <begin position="96"/>
        <end position="116"/>
    </location>
</feature>
<evidence type="ECO:0000256" key="1">
    <source>
        <dbReference type="ARBA" id="ARBA00005860"/>
    </source>
</evidence>
<comment type="similarity">
    <text evidence="1">Belongs to the peptidase M8 family.</text>
</comment>
<dbReference type="PANTHER" id="PTHR10942:SF0">
    <property type="entry name" value="LEISHMANOLYSIN-LIKE PEPTIDASE"/>
    <property type="match status" value="1"/>
</dbReference>
<dbReference type="GO" id="GO:0006508">
    <property type="term" value="P:proteolysis"/>
    <property type="evidence" value="ECO:0007669"/>
    <property type="project" value="UniProtKB-KW"/>
</dbReference>
<dbReference type="AlphaFoldDB" id="A0A8J4Q294"/>
<evidence type="ECO:0000256" key="2">
    <source>
        <dbReference type="ARBA" id="ARBA00022670"/>
    </source>
</evidence>
<gene>
    <name evidence="10" type="ORF">CYY_001323</name>
</gene>
<evidence type="ECO:0000256" key="8">
    <source>
        <dbReference type="PIRSR" id="PIRSR601577-2"/>
    </source>
</evidence>
<keyword evidence="11" id="KW-1185">Reference proteome</keyword>
<dbReference type="InterPro" id="IPR001577">
    <property type="entry name" value="Peptidase_M8"/>
</dbReference>
<dbReference type="FunFam" id="3.90.132.10:FF:000001">
    <property type="entry name" value="leishmanolysin-like peptidase isoform X2"/>
    <property type="match status" value="1"/>
</dbReference>
<evidence type="ECO:0000313" key="11">
    <source>
        <dbReference type="Proteomes" id="UP000695562"/>
    </source>
</evidence>
<feature type="binding site" evidence="8">
    <location>
        <position position="329"/>
    </location>
    <ligand>
        <name>Zn(2+)</name>
        <dbReference type="ChEBI" id="CHEBI:29105"/>
        <note>catalytic</note>
    </ligand>
</feature>
<dbReference type="GO" id="GO:0016020">
    <property type="term" value="C:membrane"/>
    <property type="evidence" value="ECO:0007669"/>
    <property type="project" value="InterPro"/>
</dbReference>
<feature type="active site" evidence="7">
    <location>
        <position position="330"/>
    </location>
</feature>
<keyword evidence="2" id="KW-0645">Protease</keyword>
<evidence type="ECO:0000256" key="7">
    <source>
        <dbReference type="PIRSR" id="PIRSR601577-1"/>
    </source>
</evidence>
<proteinExistence type="inferred from homology"/>
<dbReference type="GO" id="GO:0046872">
    <property type="term" value="F:metal ion binding"/>
    <property type="evidence" value="ECO:0007669"/>
    <property type="project" value="UniProtKB-KW"/>
</dbReference>
<dbReference type="OrthoDB" id="527990at2759"/>
<dbReference type="Gene3D" id="2.10.55.10">
    <property type="entry name" value="Leishmanolysin domain 3"/>
    <property type="match status" value="1"/>
</dbReference>
<keyword evidence="3 8" id="KW-0479">Metal-binding</keyword>
<keyword evidence="5 8" id="KW-0862">Zinc</keyword>
<evidence type="ECO:0000313" key="10">
    <source>
        <dbReference type="EMBL" id="KAF2077395.1"/>
    </source>
</evidence>
<dbReference type="GO" id="GO:0007155">
    <property type="term" value="P:cell adhesion"/>
    <property type="evidence" value="ECO:0007669"/>
    <property type="project" value="InterPro"/>
</dbReference>
<name>A0A8J4Q294_9MYCE</name>
<dbReference type="Gene3D" id="3.90.132.10">
    <property type="entry name" value="Leishmanolysin , domain 2"/>
    <property type="match status" value="1"/>
</dbReference>